<keyword evidence="3" id="KW-1185">Reference proteome</keyword>
<comment type="caution">
    <text evidence="2">The sequence shown here is derived from an EMBL/GenBank/DDBJ whole genome shotgun (WGS) entry which is preliminary data.</text>
</comment>
<dbReference type="GO" id="GO:0004519">
    <property type="term" value="F:endonuclease activity"/>
    <property type="evidence" value="ECO:0007669"/>
    <property type="project" value="UniProtKB-KW"/>
</dbReference>
<evidence type="ECO:0000259" key="1">
    <source>
        <dbReference type="PROSITE" id="PS50828"/>
    </source>
</evidence>
<protein>
    <submittedName>
        <fullName evidence="2">DNA endonuclease SmrA</fullName>
    </submittedName>
</protein>
<reference evidence="2 3" key="1">
    <citation type="journal article" date="2019" name="bioRxiv">
        <title>Bacteria contribute to plant secondary compound degradation in a generalist herbivore system.</title>
        <authorList>
            <person name="Francoeur C.B."/>
            <person name="Khadempour L."/>
            <person name="Moreira-Soto R.D."/>
            <person name="Gotting K."/>
            <person name="Book A.J."/>
            <person name="Pinto-Tomas A.A."/>
            <person name="Keefover-Ring K."/>
            <person name="Currie C.R."/>
        </authorList>
    </citation>
    <scope>NUCLEOTIDE SEQUENCE [LARGE SCALE GENOMIC DNA]</scope>
    <source>
        <strain evidence="2">Acro-835</strain>
    </source>
</reference>
<dbReference type="EMBL" id="VWXF01000003">
    <property type="protein sequence ID" value="NIF22026.1"/>
    <property type="molecule type" value="Genomic_DNA"/>
</dbReference>
<dbReference type="PANTHER" id="PTHR35562:SF2">
    <property type="entry name" value="DNA ENDONUCLEASE SMRA-RELATED"/>
    <property type="match status" value="1"/>
</dbReference>
<dbReference type="InterPro" id="IPR036063">
    <property type="entry name" value="Smr_dom_sf"/>
</dbReference>
<dbReference type="PANTHER" id="PTHR35562">
    <property type="entry name" value="DNA ENDONUCLEASE SMRA-RELATED"/>
    <property type="match status" value="1"/>
</dbReference>
<organism evidence="2 3">
    <name type="scientific">Candidatus Pantoea multigeneris</name>
    <dbReference type="NCBI Taxonomy" id="2608357"/>
    <lineage>
        <taxon>Bacteria</taxon>
        <taxon>Pseudomonadati</taxon>
        <taxon>Pseudomonadota</taxon>
        <taxon>Gammaproteobacteria</taxon>
        <taxon>Enterobacterales</taxon>
        <taxon>Erwiniaceae</taxon>
        <taxon>Pantoea</taxon>
    </lineage>
</organism>
<dbReference type="Pfam" id="PF01713">
    <property type="entry name" value="Smr"/>
    <property type="match status" value="1"/>
</dbReference>
<dbReference type="SUPFAM" id="SSF160443">
    <property type="entry name" value="SMR domain-like"/>
    <property type="match status" value="1"/>
</dbReference>
<dbReference type="PROSITE" id="PS50828">
    <property type="entry name" value="SMR"/>
    <property type="match status" value="1"/>
</dbReference>
<dbReference type="Gene3D" id="3.30.1370.110">
    <property type="match status" value="1"/>
</dbReference>
<gene>
    <name evidence="2" type="primary">smrA</name>
    <name evidence="2" type="ORF">F3J40_10495</name>
</gene>
<keyword evidence="2" id="KW-0540">Nuclease</keyword>
<keyword evidence="2" id="KW-0378">Hydrolase</keyword>
<keyword evidence="2" id="KW-0255">Endonuclease</keyword>
<dbReference type="NCBIfam" id="NF033154">
    <property type="entry name" value="endonuc_SmrA"/>
    <property type="match status" value="1"/>
</dbReference>
<dbReference type="RefSeq" id="WP_017349452.1">
    <property type="nucleotide sequence ID" value="NZ_VWXF01000003.1"/>
</dbReference>
<feature type="domain" description="Smr" evidence="1">
    <location>
        <begin position="90"/>
        <end position="171"/>
    </location>
</feature>
<dbReference type="InterPro" id="IPR002625">
    <property type="entry name" value="Smr_dom"/>
</dbReference>
<evidence type="ECO:0000313" key="3">
    <source>
        <dbReference type="Proteomes" id="UP001515683"/>
    </source>
</evidence>
<name>A0ABX0R9M5_9GAMM</name>
<evidence type="ECO:0000313" key="2">
    <source>
        <dbReference type="EMBL" id="NIF22026.1"/>
    </source>
</evidence>
<sequence>MNEFDEDALFREAMNDVSPLKDATTTLWLKAPSTRPPKQQDADQPDENFLTRGFLDVIPLTTKLEWKAEGIQQGVLDKLRKGEYRLDASLNLLRQPVETCRQALFSFIRESQRQGLRNLLIIHGKGRENESHANIVRSYLARWLAEFSEVQTFATAQRQHGGEGALYVGLRKSEAARVENWERHARRQQR</sequence>
<dbReference type="Proteomes" id="UP001515683">
    <property type="component" value="Unassembled WGS sequence"/>
</dbReference>
<accession>A0ABX0R9M5</accession>
<proteinExistence type="predicted"/>
<dbReference type="SMART" id="SM00463">
    <property type="entry name" value="SMR"/>
    <property type="match status" value="1"/>
</dbReference>
<dbReference type="InterPro" id="IPR047688">
    <property type="entry name" value="Endonuc_SmrA"/>
</dbReference>